<organism evidence="2">
    <name type="scientific">Oryza punctata</name>
    <name type="common">Red rice</name>
    <dbReference type="NCBI Taxonomy" id="4537"/>
    <lineage>
        <taxon>Eukaryota</taxon>
        <taxon>Viridiplantae</taxon>
        <taxon>Streptophyta</taxon>
        <taxon>Embryophyta</taxon>
        <taxon>Tracheophyta</taxon>
        <taxon>Spermatophyta</taxon>
        <taxon>Magnoliopsida</taxon>
        <taxon>Liliopsida</taxon>
        <taxon>Poales</taxon>
        <taxon>Poaceae</taxon>
        <taxon>BOP clade</taxon>
        <taxon>Oryzoideae</taxon>
        <taxon>Oryzeae</taxon>
        <taxon>Oryzinae</taxon>
        <taxon>Oryza</taxon>
    </lineage>
</organism>
<dbReference type="HOGENOM" id="CLU_1985216_0_0_1"/>
<dbReference type="EnsemblPlants" id="OPUNC07G11960.1">
    <property type="protein sequence ID" value="OPUNC07G11960.1"/>
    <property type="gene ID" value="OPUNC07G11960"/>
</dbReference>
<feature type="compositionally biased region" description="Basic and acidic residues" evidence="1">
    <location>
        <begin position="116"/>
        <end position="126"/>
    </location>
</feature>
<dbReference type="Proteomes" id="UP000026962">
    <property type="component" value="Chromosome 7"/>
</dbReference>
<reference evidence="2" key="1">
    <citation type="submission" date="2015-04" db="UniProtKB">
        <authorList>
            <consortium name="EnsemblPlants"/>
        </authorList>
    </citation>
    <scope>IDENTIFICATION</scope>
</reference>
<dbReference type="STRING" id="4537.A0A0E0LK90"/>
<evidence type="ECO:0000256" key="1">
    <source>
        <dbReference type="SAM" id="MobiDB-lite"/>
    </source>
</evidence>
<dbReference type="Gramene" id="OPUNC07G11960.1">
    <property type="protein sequence ID" value="OPUNC07G11960.1"/>
    <property type="gene ID" value="OPUNC07G11960"/>
</dbReference>
<feature type="region of interest" description="Disordered" evidence="1">
    <location>
        <begin position="91"/>
        <end position="126"/>
    </location>
</feature>
<protein>
    <submittedName>
        <fullName evidence="2">Uncharacterized protein</fullName>
    </submittedName>
</protein>
<feature type="compositionally biased region" description="Polar residues" evidence="1">
    <location>
        <begin position="97"/>
        <end position="115"/>
    </location>
</feature>
<keyword evidence="3" id="KW-1185">Reference proteome</keyword>
<evidence type="ECO:0000313" key="3">
    <source>
        <dbReference type="Proteomes" id="UP000026962"/>
    </source>
</evidence>
<accession>A0A0E0LK90</accession>
<reference evidence="2" key="2">
    <citation type="submission" date="2018-05" db="EMBL/GenBank/DDBJ databases">
        <title>OpunRS2 (Oryza punctata Reference Sequence Version 2).</title>
        <authorList>
            <person name="Zhang J."/>
            <person name="Kudrna D."/>
            <person name="Lee S."/>
            <person name="Talag J."/>
            <person name="Welchert J."/>
            <person name="Wing R.A."/>
        </authorList>
    </citation>
    <scope>NUCLEOTIDE SEQUENCE [LARGE SCALE GENOMIC DNA]</scope>
</reference>
<proteinExistence type="predicted"/>
<sequence length="126" mass="13853">MMKMGISVEFGICKGKRKNGMGCTIAINNFQEAVKYLSGYGINKILICTNADIKLISVCLGGLCSEVLTEISTGRVELKGGNFKFSSKLRPERDLHGQSSPRTIQSKKSNTTSKSDVNRWVKKGFE</sequence>
<name>A0A0E0LK90_ORYPU</name>
<evidence type="ECO:0000313" key="2">
    <source>
        <dbReference type="EnsemblPlants" id="OPUNC07G11960.1"/>
    </source>
</evidence>
<dbReference type="AlphaFoldDB" id="A0A0E0LK90"/>